<evidence type="ECO:0000313" key="3">
    <source>
        <dbReference type="Proteomes" id="UP001054252"/>
    </source>
</evidence>
<keyword evidence="1" id="KW-0472">Membrane</keyword>
<keyword evidence="3" id="KW-1185">Reference proteome</keyword>
<evidence type="ECO:0000313" key="2">
    <source>
        <dbReference type="EMBL" id="GKV48013.1"/>
    </source>
</evidence>
<dbReference type="AlphaFoldDB" id="A0AAV5MET0"/>
<accession>A0AAV5MET0</accession>
<protein>
    <recommendedName>
        <fullName evidence="4">DUF4219 domain-containing protein</fullName>
    </recommendedName>
</protein>
<evidence type="ECO:0008006" key="4">
    <source>
        <dbReference type="Google" id="ProtNLM"/>
    </source>
</evidence>
<reference evidence="2 3" key="1">
    <citation type="journal article" date="2021" name="Commun. Biol.">
        <title>The genome of Shorea leprosula (Dipterocarpaceae) highlights the ecological relevance of drought in aseasonal tropical rainforests.</title>
        <authorList>
            <person name="Ng K.K.S."/>
            <person name="Kobayashi M.J."/>
            <person name="Fawcett J.A."/>
            <person name="Hatakeyama M."/>
            <person name="Paape T."/>
            <person name="Ng C.H."/>
            <person name="Ang C.C."/>
            <person name="Tnah L.H."/>
            <person name="Lee C.T."/>
            <person name="Nishiyama T."/>
            <person name="Sese J."/>
            <person name="O'Brien M.J."/>
            <person name="Copetti D."/>
            <person name="Mohd Noor M.I."/>
            <person name="Ong R.C."/>
            <person name="Putra M."/>
            <person name="Sireger I.Z."/>
            <person name="Indrioko S."/>
            <person name="Kosugi Y."/>
            <person name="Izuno A."/>
            <person name="Isagi Y."/>
            <person name="Lee S.L."/>
            <person name="Shimizu K.K."/>
        </authorList>
    </citation>
    <scope>NUCLEOTIDE SEQUENCE [LARGE SCALE GENOMIC DNA]</scope>
    <source>
        <strain evidence="2">214</strain>
    </source>
</reference>
<organism evidence="2 3">
    <name type="scientific">Rubroshorea leprosula</name>
    <dbReference type="NCBI Taxonomy" id="152421"/>
    <lineage>
        <taxon>Eukaryota</taxon>
        <taxon>Viridiplantae</taxon>
        <taxon>Streptophyta</taxon>
        <taxon>Embryophyta</taxon>
        <taxon>Tracheophyta</taxon>
        <taxon>Spermatophyta</taxon>
        <taxon>Magnoliopsida</taxon>
        <taxon>eudicotyledons</taxon>
        <taxon>Gunneridae</taxon>
        <taxon>Pentapetalae</taxon>
        <taxon>rosids</taxon>
        <taxon>malvids</taxon>
        <taxon>Malvales</taxon>
        <taxon>Dipterocarpaceae</taxon>
        <taxon>Rubroshorea</taxon>
    </lineage>
</organism>
<gene>
    <name evidence="2" type="ORF">SLEP1_g54855</name>
</gene>
<feature type="transmembrane region" description="Helical" evidence="1">
    <location>
        <begin position="283"/>
        <end position="310"/>
    </location>
</feature>
<proteinExistence type="predicted"/>
<dbReference type="Proteomes" id="UP001054252">
    <property type="component" value="Unassembled WGS sequence"/>
</dbReference>
<sequence length="339" mass="38933">MEMVTSPSTIVPEALKKDNYERWSILMQHYLELQDLWEVIQSDRMPQGGNRKEWSKKNALALYAIRISCGTEAFDQIKKISHAKTAWDALADKLKPRPIVEVVNHDISELHQERQTEHEVTLQNLVCYESISNVKQFLHSEQDKISPQMLDSALKHAITCGRKNMAHYLYKKIPLDHFLREDSGFFLLQHCITKRTFDIALDLLHHFSDLVSKHPSNCDPIILTLAQTAPPFLSINELGSWGRWIYKSTRVKAFPIKPRSAPVGGVGIVQDHKLRKWIFRMEGLGMLVEVFFLFIVPLLKLDLLCVLIGVPLLRFLLPPEKPGLSLILFPVFILLLGKQ</sequence>
<name>A0AAV5MET0_9ROSI</name>
<dbReference type="EMBL" id="BPVZ01000243">
    <property type="protein sequence ID" value="GKV48013.1"/>
    <property type="molecule type" value="Genomic_DNA"/>
</dbReference>
<evidence type="ECO:0000256" key="1">
    <source>
        <dbReference type="SAM" id="Phobius"/>
    </source>
</evidence>
<dbReference type="Pfam" id="PF14223">
    <property type="entry name" value="Retrotran_gag_2"/>
    <property type="match status" value="1"/>
</dbReference>
<feature type="transmembrane region" description="Helical" evidence="1">
    <location>
        <begin position="322"/>
        <end position="337"/>
    </location>
</feature>
<comment type="caution">
    <text evidence="2">The sequence shown here is derived from an EMBL/GenBank/DDBJ whole genome shotgun (WGS) entry which is preliminary data.</text>
</comment>
<keyword evidence="1" id="KW-0812">Transmembrane</keyword>
<keyword evidence="1" id="KW-1133">Transmembrane helix</keyword>